<dbReference type="RefSeq" id="XP_005839715.1">
    <property type="nucleotide sequence ID" value="XM_005839658.1"/>
</dbReference>
<dbReference type="OMA" id="TFGFAMK"/>
<proteinExistence type="inferred from homology"/>
<accession>L1JX00</accession>
<evidence type="ECO:0000256" key="1">
    <source>
        <dbReference type="ARBA" id="ARBA00010897"/>
    </source>
</evidence>
<feature type="signal peptide" evidence="9">
    <location>
        <begin position="1"/>
        <end position="20"/>
    </location>
</feature>
<dbReference type="Pfam" id="PF04095">
    <property type="entry name" value="NAPRTase"/>
    <property type="match status" value="1"/>
</dbReference>
<evidence type="ECO:0000313" key="12">
    <source>
        <dbReference type="EMBL" id="EKX52735.1"/>
    </source>
</evidence>
<dbReference type="InterPro" id="IPR036068">
    <property type="entry name" value="Nicotinate_pribotase-like_C"/>
</dbReference>
<reference evidence="14" key="2">
    <citation type="submission" date="2012-11" db="EMBL/GenBank/DDBJ databases">
        <authorList>
            <person name="Kuo A."/>
            <person name="Curtis B.A."/>
            <person name="Tanifuji G."/>
            <person name="Burki F."/>
            <person name="Gruber A."/>
            <person name="Irimia M."/>
            <person name="Maruyama S."/>
            <person name="Arias M.C."/>
            <person name="Ball S.G."/>
            <person name="Gile G.H."/>
            <person name="Hirakawa Y."/>
            <person name="Hopkins J.F."/>
            <person name="Rensing S.A."/>
            <person name="Schmutz J."/>
            <person name="Symeonidi A."/>
            <person name="Elias M."/>
            <person name="Eveleigh R.J."/>
            <person name="Herman E.K."/>
            <person name="Klute M.J."/>
            <person name="Nakayama T."/>
            <person name="Obornik M."/>
            <person name="Reyes-Prieto A."/>
            <person name="Armbrust E.V."/>
            <person name="Aves S.J."/>
            <person name="Beiko R.G."/>
            <person name="Coutinho P."/>
            <person name="Dacks J.B."/>
            <person name="Durnford D.G."/>
            <person name="Fast N.M."/>
            <person name="Green B.R."/>
            <person name="Grisdale C."/>
            <person name="Hempe F."/>
            <person name="Henrissat B."/>
            <person name="Hoppner M.P."/>
            <person name="Ishida K.-I."/>
            <person name="Kim E."/>
            <person name="Koreny L."/>
            <person name="Kroth P.G."/>
            <person name="Liu Y."/>
            <person name="Malik S.-B."/>
            <person name="Maier U.G."/>
            <person name="McRose D."/>
            <person name="Mock T."/>
            <person name="Neilson J.A."/>
            <person name="Onodera N.T."/>
            <person name="Poole A.M."/>
            <person name="Pritham E.J."/>
            <person name="Richards T.A."/>
            <person name="Rocap G."/>
            <person name="Roy S.W."/>
            <person name="Sarai C."/>
            <person name="Schaack S."/>
            <person name="Shirato S."/>
            <person name="Slamovits C.H."/>
            <person name="Spencer D.F."/>
            <person name="Suzuki S."/>
            <person name="Worden A.Z."/>
            <person name="Zauner S."/>
            <person name="Barry K."/>
            <person name="Bell C."/>
            <person name="Bharti A.K."/>
            <person name="Crow J.A."/>
            <person name="Grimwood J."/>
            <person name="Kramer R."/>
            <person name="Lindquist E."/>
            <person name="Lucas S."/>
            <person name="Salamov A."/>
            <person name="McFadden G.I."/>
            <person name="Lane C.E."/>
            <person name="Keeling P.J."/>
            <person name="Gray M.W."/>
            <person name="Grigoriev I.V."/>
            <person name="Archibald J.M."/>
        </authorList>
    </citation>
    <scope>NUCLEOTIDE SEQUENCE</scope>
    <source>
        <strain evidence="14">CCMP2712</strain>
    </source>
</reference>
<dbReference type="KEGG" id="gtt:GUITHDRAFT_65068"/>
<evidence type="ECO:0000256" key="3">
    <source>
        <dbReference type="ARBA" id="ARBA00022676"/>
    </source>
</evidence>
<reference evidence="13" key="3">
    <citation type="submission" date="2015-06" db="UniProtKB">
        <authorList>
            <consortium name="EnsemblProtists"/>
        </authorList>
    </citation>
    <scope>IDENTIFICATION</scope>
</reference>
<comment type="similarity">
    <text evidence="1">Belongs to the NAPRTase family.</text>
</comment>
<evidence type="ECO:0000313" key="14">
    <source>
        <dbReference type="Proteomes" id="UP000011087"/>
    </source>
</evidence>
<feature type="domain" description="Nicotinate/nicotinamide phosphoribosyltransferase" evidence="10">
    <location>
        <begin position="224"/>
        <end position="458"/>
    </location>
</feature>
<dbReference type="STRING" id="905079.L1JX00"/>
<dbReference type="eggNOG" id="ENOG502QSGN">
    <property type="taxonomic scope" value="Eukaryota"/>
</dbReference>
<dbReference type="UniPathway" id="UPA00253"/>
<dbReference type="GO" id="GO:0047280">
    <property type="term" value="F:nicotinamide phosphoribosyltransferase activity"/>
    <property type="evidence" value="ECO:0007669"/>
    <property type="project" value="UniProtKB-EC"/>
</dbReference>
<dbReference type="Pfam" id="PF18127">
    <property type="entry name" value="NAMPT_N"/>
    <property type="match status" value="1"/>
</dbReference>
<dbReference type="AlphaFoldDB" id="L1JX00"/>
<dbReference type="SUPFAM" id="SSF51690">
    <property type="entry name" value="Nicotinate/Quinolinate PRTase C-terminal domain-like"/>
    <property type="match status" value="1"/>
</dbReference>
<dbReference type="PANTHER" id="PTHR43816:SF1">
    <property type="entry name" value="NICOTINAMIDE PHOSPHORIBOSYLTRANSFERASE"/>
    <property type="match status" value="1"/>
</dbReference>
<dbReference type="InterPro" id="IPR016471">
    <property type="entry name" value="Nicotinamide_PRibTrfase"/>
</dbReference>
<dbReference type="InterPro" id="IPR041525">
    <property type="entry name" value="N/Namide_PRibTrfase"/>
</dbReference>
<dbReference type="PANTHER" id="PTHR43816">
    <property type="entry name" value="NICOTINAMIDE PHOSPHORIBOSYLTRANSFERASE"/>
    <property type="match status" value="1"/>
</dbReference>
<dbReference type="InterPro" id="IPR041529">
    <property type="entry name" value="DUF5598"/>
</dbReference>
<evidence type="ECO:0000256" key="9">
    <source>
        <dbReference type="SAM" id="SignalP"/>
    </source>
</evidence>
<keyword evidence="14" id="KW-1185">Reference proteome</keyword>
<dbReference type="EMBL" id="JH992972">
    <property type="protein sequence ID" value="EKX52735.1"/>
    <property type="molecule type" value="Genomic_DNA"/>
</dbReference>
<organism evidence="12">
    <name type="scientific">Guillardia theta (strain CCMP2712)</name>
    <name type="common">Cryptophyte</name>
    <dbReference type="NCBI Taxonomy" id="905079"/>
    <lineage>
        <taxon>Eukaryota</taxon>
        <taxon>Cryptophyceae</taxon>
        <taxon>Pyrenomonadales</taxon>
        <taxon>Geminigeraceae</taxon>
        <taxon>Guillardia</taxon>
    </lineage>
</organism>
<dbReference type="InterPro" id="IPR013785">
    <property type="entry name" value="Aldolase_TIM"/>
</dbReference>
<dbReference type="OrthoDB" id="193380at2759"/>
<protein>
    <recommendedName>
        <fullName evidence="7">Nicotinamide phosphoribosyltransferase</fullName>
        <ecNumber evidence="6">2.4.2.12</ecNumber>
    </recommendedName>
</protein>
<dbReference type="EC" id="2.4.2.12" evidence="6"/>
<dbReference type="Proteomes" id="UP000011087">
    <property type="component" value="Unassembled WGS sequence"/>
</dbReference>
<feature type="chain" id="PRO_5008771847" description="Nicotinamide phosphoribosyltransferase" evidence="9">
    <location>
        <begin position="21"/>
        <end position="543"/>
    </location>
</feature>
<dbReference type="GeneID" id="17309118"/>
<evidence type="ECO:0000256" key="8">
    <source>
        <dbReference type="ARBA" id="ARBA00047835"/>
    </source>
</evidence>
<evidence type="ECO:0000256" key="2">
    <source>
        <dbReference type="ARBA" id="ARBA00022642"/>
    </source>
</evidence>
<evidence type="ECO:0000259" key="11">
    <source>
        <dbReference type="Pfam" id="PF18127"/>
    </source>
</evidence>
<evidence type="ECO:0000313" key="13">
    <source>
        <dbReference type="EnsemblProtists" id="EKX52735"/>
    </source>
</evidence>
<evidence type="ECO:0000256" key="7">
    <source>
        <dbReference type="ARBA" id="ARBA00035036"/>
    </source>
</evidence>
<comment type="pathway">
    <text evidence="5">Cofactor biosynthesis; NAD(+) biosynthesis; nicotinamide D-ribonucleotide from 5-phospho-alpha-D-ribose 1-diphosphate and nicotinamide: step 1/1.</text>
</comment>
<dbReference type="PaxDb" id="55529-EKX52735"/>
<dbReference type="GO" id="GO:0009435">
    <property type="term" value="P:NAD+ biosynthetic process"/>
    <property type="evidence" value="ECO:0007669"/>
    <property type="project" value="UniProtKB-UniPathway"/>
</dbReference>
<evidence type="ECO:0000259" key="10">
    <source>
        <dbReference type="Pfam" id="PF04095"/>
    </source>
</evidence>
<dbReference type="EnsemblProtists" id="EKX52735">
    <property type="protein sequence ID" value="EKX52735"/>
    <property type="gene ID" value="GUITHDRAFT_65068"/>
</dbReference>
<keyword evidence="3" id="KW-0328">Glycosyltransferase</keyword>
<sequence length="543" mass="60745">MAHQVSLVLYCWLWVHLCYADLSAVGHVYPLELISGLRTLECPMSVMTDSYKAGHFLMYPECKSMSAYGEFREPFPNMEDNRFVFYGMRHYIENFVNRKWCKADVDAAEIFYKTHKAGFTPYPFPKDLFYKFINENDGYLPVTIEALPEGTVAYIHTPCFIITAEEEYSRLCTYLETILTMIWYPTCVATLSRYTRDLIERSFKKSVDDELVSSSLFMWLLDSRLHDFGFRGCTSVEQAVLGGSAHLLNFEGSDTMSACYHVQFHLNGGKPVGTSIPATEHSVMTAWESEEAAMLNEIEHFGDGLFACVMDSYDYDNALNVVLPKVAEAKVAKGGTIVLRPDSGDPVEAVMKGLYAAEKTFGCTTNSKGFKVINSAAVIQGDGINYQNVQKILDAVLEAKFSAMNVAFGMGGALLQKVNRDTMSFATKLSHLVYANGEERDVMKTPKTSSAKTSLPGRLFVCRESPGAPPMVYPLGDPACKGMEPVLKVVYNKRPIPGVFDDFETVRERVRREWAAIPPNGKPIAPQLQTKINNILRSRGHKV</sequence>
<evidence type="ECO:0000256" key="6">
    <source>
        <dbReference type="ARBA" id="ARBA00035024"/>
    </source>
</evidence>
<keyword evidence="4" id="KW-0808">Transferase</keyword>
<keyword evidence="9" id="KW-0732">Signal</keyword>
<feature type="domain" description="Nicotinamide phosphoribosyltransferase N-terminal" evidence="11">
    <location>
        <begin position="46"/>
        <end position="144"/>
    </location>
</feature>
<dbReference type="HOGENOM" id="CLU_012550_0_0_1"/>
<dbReference type="Gene3D" id="3.20.20.70">
    <property type="entry name" value="Aldolase class I"/>
    <property type="match status" value="1"/>
</dbReference>
<reference evidence="12 14" key="1">
    <citation type="journal article" date="2012" name="Nature">
        <title>Algal genomes reveal evolutionary mosaicism and the fate of nucleomorphs.</title>
        <authorList>
            <consortium name="DOE Joint Genome Institute"/>
            <person name="Curtis B.A."/>
            <person name="Tanifuji G."/>
            <person name="Burki F."/>
            <person name="Gruber A."/>
            <person name="Irimia M."/>
            <person name="Maruyama S."/>
            <person name="Arias M.C."/>
            <person name="Ball S.G."/>
            <person name="Gile G.H."/>
            <person name="Hirakawa Y."/>
            <person name="Hopkins J.F."/>
            <person name="Kuo A."/>
            <person name="Rensing S.A."/>
            <person name="Schmutz J."/>
            <person name="Symeonidi A."/>
            <person name="Elias M."/>
            <person name="Eveleigh R.J."/>
            <person name="Herman E.K."/>
            <person name="Klute M.J."/>
            <person name="Nakayama T."/>
            <person name="Obornik M."/>
            <person name="Reyes-Prieto A."/>
            <person name="Armbrust E.V."/>
            <person name="Aves S.J."/>
            <person name="Beiko R.G."/>
            <person name="Coutinho P."/>
            <person name="Dacks J.B."/>
            <person name="Durnford D.G."/>
            <person name="Fast N.M."/>
            <person name="Green B.R."/>
            <person name="Grisdale C.J."/>
            <person name="Hempel F."/>
            <person name="Henrissat B."/>
            <person name="Hoppner M.P."/>
            <person name="Ishida K."/>
            <person name="Kim E."/>
            <person name="Koreny L."/>
            <person name="Kroth P.G."/>
            <person name="Liu Y."/>
            <person name="Malik S.B."/>
            <person name="Maier U.G."/>
            <person name="McRose D."/>
            <person name="Mock T."/>
            <person name="Neilson J.A."/>
            <person name="Onodera N.T."/>
            <person name="Poole A.M."/>
            <person name="Pritham E.J."/>
            <person name="Richards T.A."/>
            <person name="Rocap G."/>
            <person name="Roy S.W."/>
            <person name="Sarai C."/>
            <person name="Schaack S."/>
            <person name="Shirato S."/>
            <person name="Slamovits C.H."/>
            <person name="Spencer D.F."/>
            <person name="Suzuki S."/>
            <person name="Worden A.Z."/>
            <person name="Zauner S."/>
            <person name="Barry K."/>
            <person name="Bell C."/>
            <person name="Bharti A.K."/>
            <person name="Crow J.A."/>
            <person name="Grimwood J."/>
            <person name="Kramer R."/>
            <person name="Lindquist E."/>
            <person name="Lucas S."/>
            <person name="Salamov A."/>
            <person name="McFadden G.I."/>
            <person name="Lane C.E."/>
            <person name="Keeling P.J."/>
            <person name="Gray M.W."/>
            <person name="Grigoriev I.V."/>
            <person name="Archibald J.M."/>
        </authorList>
    </citation>
    <scope>NUCLEOTIDE SEQUENCE</scope>
    <source>
        <strain evidence="12 14">CCMP2712</strain>
    </source>
</reference>
<keyword evidence="2" id="KW-0662">Pyridine nucleotide biosynthesis</keyword>
<gene>
    <name evidence="12" type="ORF">GUITHDRAFT_65068</name>
</gene>
<comment type="catalytic activity">
    <reaction evidence="8">
        <text>beta-nicotinamide D-ribonucleotide + diphosphate = 5-phospho-alpha-D-ribose 1-diphosphate + nicotinamide + H(+)</text>
        <dbReference type="Rhea" id="RHEA:16149"/>
        <dbReference type="ChEBI" id="CHEBI:14649"/>
        <dbReference type="ChEBI" id="CHEBI:15378"/>
        <dbReference type="ChEBI" id="CHEBI:17154"/>
        <dbReference type="ChEBI" id="CHEBI:33019"/>
        <dbReference type="ChEBI" id="CHEBI:58017"/>
        <dbReference type="EC" id="2.4.2.12"/>
    </reaction>
    <physiologicalReaction direction="right-to-left" evidence="8">
        <dbReference type="Rhea" id="RHEA:16151"/>
    </physiologicalReaction>
</comment>
<evidence type="ECO:0000256" key="5">
    <source>
        <dbReference type="ARBA" id="ARBA00035007"/>
    </source>
</evidence>
<evidence type="ECO:0000256" key="4">
    <source>
        <dbReference type="ARBA" id="ARBA00022679"/>
    </source>
</evidence>
<name>L1JX00_GUITC</name>